<organism evidence="2 3">
    <name type="scientific">Compostibacter hankyongensis</name>
    <dbReference type="NCBI Taxonomy" id="1007089"/>
    <lineage>
        <taxon>Bacteria</taxon>
        <taxon>Pseudomonadati</taxon>
        <taxon>Bacteroidota</taxon>
        <taxon>Chitinophagia</taxon>
        <taxon>Chitinophagales</taxon>
        <taxon>Chitinophagaceae</taxon>
        <taxon>Compostibacter</taxon>
    </lineage>
</organism>
<evidence type="ECO:0000313" key="3">
    <source>
        <dbReference type="Proteomes" id="UP001501207"/>
    </source>
</evidence>
<evidence type="ECO:0000313" key="2">
    <source>
        <dbReference type="EMBL" id="GAA4314880.1"/>
    </source>
</evidence>
<reference evidence="3" key="1">
    <citation type="journal article" date="2019" name="Int. J. Syst. Evol. Microbiol.">
        <title>The Global Catalogue of Microorganisms (GCM) 10K type strain sequencing project: providing services to taxonomists for standard genome sequencing and annotation.</title>
        <authorList>
            <consortium name="The Broad Institute Genomics Platform"/>
            <consortium name="The Broad Institute Genome Sequencing Center for Infectious Disease"/>
            <person name="Wu L."/>
            <person name="Ma J."/>
        </authorList>
    </citation>
    <scope>NUCLEOTIDE SEQUENCE [LARGE SCALE GENOMIC DNA]</scope>
    <source>
        <strain evidence="3">JCM 17664</strain>
    </source>
</reference>
<dbReference type="InterPro" id="IPR044023">
    <property type="entry name" value="Ig_7"/>
</dbReference>
<keyword evidence="3" id="KW-1185">Reference proteome</keyword>
<dbReference type="SUPFAM" id="SSF48726">
    <property type="entry name" value="Immunoglobulin"/>
    <property type="match status" value="2"/>
</dbReference>
<accession>A0ABP8G0K4</accession>
<dbReference type="InterPro" id="IPR003961">
    <property type="entry name" value="FN3_dom"/>
</dbReference>
<dbReference type="Pfam" id="PF19081">
    <property type="entry name" value="Ig_7"/>
    <property type="match status" value="35"/>
</dbReference>
<dbReference type="NCBIfam" id="TIGR04131">
    <property type="entry name" value="Bac_Flav_CTERM"/>
    <property type="match status" value="1"/>
</dbReference>
<comment type="caution">
    <text evidence="2">The sequence shown here is derived from an EMBL/GenBank/DDBJ whole genome shotgun (WGS) entry which is preliminary data.</text>
</comment>
<dbReference type="SUPFAM" id="SSF49265">
    <property type="entry name" value="Fibronectin type III"/>
    <property type="match status" value="1"/>
</dbReference>
<dbReference type="EMBL" id="BAABFN010000006">
    <property type="protein sequence ID" value="GAA4314880.1"/>
    <property type="molecule type" value="Genomic_DNA"/>
</dbReference>
<dbReference type="Pfam" id="PF13585">
    <property type="entry name" value="CHU_C"/>
    <property type="match status" value="1"/>
</dbReference>
<dbReference type="InterPro" id="IPR013783">
    <property type="entry name" value="Ig-like_fold"/>
</dbReference>
<sequence length="4402" mass="456330">MVTLSEVQNPAESVTKNSLSDAINRHSTLRANVGALALIQAWQNLQFTGADKPAPTDPVTVKIGLGASILDLLGGVEIQATLNGNPVGTVYTGNSLLTLLGGANQTEVTFTPGVSYDGVRVLVKPTLGVGVTLDLYHAYFNKAGAASGCSATPIDLLTGVGKYIPSVDLAGFTGSVTNPQNAIDGNESTSATILAQAGVAAYTQETVIFSGLSQPGDSVRMLISVPGTLLEADLLNSIQLETFNGNTSTGVIGSGSGLLKLRLLSGSSNKAYISFAPNAVFNKVQLRLGGLADVFASLNLFEVKIVPARPQISIGGTVGDSISICLDQEQKLDIQNPDPANTYNWYDAPTGGTLVTTGTSYTAKGSDLGLGRHKLYVEAARTACPGMVSDRTEFTVNVVEASQPGIDPAGPINLCLGDTVTLTASSNIDSATYRWYSAATGGTLIRDNGTDTLQYIATRLGDDSLFAETVAPAGCVSATRTGVKIHITEAPVAPHATPADTVSILEGSTQTFEVANPETGVTYKWYDVSDGSLAGTGTSFTTPALTADHAYELEATNAGGCASPRSPLLVMVSSANPNTPCSYANQQQSPVYTGTINICLLCGVTNPDNAVDEDDNTASTIRANVGVGYIGQLLKFPHTYAAGDSVSLVLEVPGGVIDAQLLGNIRFETYRGTTANDDHINLDNSLVRLSLLAGGNKFRVTLPASKSFDGVLVSLGGALTALTSLNVYLASAAPPTPVPVDSAYTTCPGDSVTLSVNPIPGATISWYKDAVGGPPLDTGVTFTTPALTATTTYYVGATRFDCENPQRTPVTVTIANPEDPTVDPAGPLDVCVGDTVVLTASSNIDSAGYRWYDAATGGALIRDNGTDTLRYIVTDTGTVNLYVETVASAGCVSPGRTQVVLHVGAAPAAPHVLAADTVSVTKGDTYTFHIAGPNSAYTYKWYDAAGNPVTAGVSGADFTTPEVTADQVYYLEAVNAGGCASPRTRVLVMMIPPGTNLPCNAADAQTSPVFTGGALTVSIGNVYNAGNAVDNDKTTASDIRLLLGAGILLDGQYIGQLVRFQHAGIKGDSIRLIIGETTGLLDAGLNDNIRFRLYQGNAPAPGSANQSYNPQILDVNLLTGTSRYSVVLPADADYDGILVSIGGTLNAAKTLNLYYAEQYFSPAVPAGGEDTVTICKGEKATLEVTAAAGDIVNWYDVPTGGTALQQNSLTFETPNLSANTVYYAEVERDGCPSPVRTPVTVIVTNPPADPVPASANVAVCLGDSATLSVTNAEAGITYNWYSADSVLLHTGASITTGPVMADSVFYLEAANGGGCVNGGGRVKVTVTANPLPAQPKVSPHNLSVPAGTDATFTVQAPQTGIKYNWYNAATGGTLVHSGTTFTINNPTANATYYVEAVSDNGNGCPSATRDTVVLEVIGGGNSHCSWATSAEEYFTGIALGNLTSGAQAIDDNANTASDIRPILTALNARYGQKLTFPFTGKAGDTIRIKLSTGSTTLSLGLLQSISVRTFNGTTDNNDELDLDDNTLVKLRLLTSSSDAGIISFKATKDFNGLALYAHGTLSLSIGGKLHIYYAEAQVPDPEVTYTDTTVCQNESVTLQVKDPVAGVSYKWYDQETGGTPLANSDASGKTFTVDSLSADATYWVEAVRSATGCANPTRASVTVHVKPGATADDITVNAPAALCVGEQATLKASATGITNPVFSWYSDKELTHKVFTGATYAPELSATTTYYVTVQGEGVCENTPGNAKEVQVKVNPAPDKPVVASDNVITCVGVPAILKVTNPQAGVTFKWYTAETGGTALPNTSSPDGSTYTISSPAAADAGSYWVEAVNNTTGCIDTAGRVKVEVIVNALPQAPEVDSAVVTVCFGSPATLKVKDPQTGVIYKWYTTATGGAPVYQGASVTTSALQHDSTYYVEATNTNGCASTDDRTQVKVSVTPLPDAPVIDSANSNLTVCAGEKAVLVLQAPQTGVTYNWYDAPTGGTKVGTGATFTTPVLNTAGTKKYYAEAVNTKGGCINDGGRTEVDVTVNALPSKPVIDPANSTLSLCEGENVTLTLLNPQTGVTYSWYSSATGGTALATGTSFSPVPAPTANTSYWVEAVNANDCGAAGGRVEVPVTVNPKPDAPQVDPTTQKVLSGNTATFTISNPVTGVQYRWYDASGNEITSARGKISFTTPAITAPATFSVEAVSDNGNGCAGARTQLSVQLLAPGEVPCDWATMQEEYSTGISLGNLTDGDAAVDADANSFSQIRPIANVLGRYGQQLSFPFTIHAGDTVRIKLGSGATTLSLGLLENISVRTFNGTADNNDELDLDNNVLVKLHLLTGSANAGELSFAATKDFNKLAIYAHGAVNVSIGGKIYVYYASAPVPDPVADSANVRICHDQSATLRVKDPADGITYKWYEQASGGTAVATGTSFTTPKLTADMTYWLEALRGTCANPTRVPVKVTVDEGAMSSDITAKGDTLCAGESAALTASSTTVKNAVFSWYSDKDLQHKVHTGATYPVSPATTTTYYVTVQGTDNAGNIVCENKPENALSVTVKVNPKATAADITAPAPAPVCKGEDVTLSASSKIPDAVFSWYSDAALTQKVHTGATYTVTPTADVTYYVTVIGDGYCENAPNTGKAVKVTVNPSPARPTVESANVVTCNGEPAVLTVTNPQTGVDYKWYRNATGGAAIFTGASFEIAAPAAADAGEYWVEAVNSATGCINEGGRVKVTVTVNPKPAPPTVESAAIEICSGEKATLAISNPVTDGSVTYNWYDAATGGKIVYTGASVTTGALTKDSTYYVEAVNASGCGNGGGRTQVAVTVHPRPDAPVIDAAGSDLTVCVGQKATLVLQAPATGVIYNWYEQATGGTKVATGTSFTTPALTQPGVKKYYVEAVSTTGGCTNEGGRTVVNITVNALPAPPVIDPAASTLEICSDEKATLALKGPQSGVTYNWYASETGGTPIATGSTFTTAMGLTATTSFWVEAINDNDCGAAGGRVQVTVTVNPLPDAPAVTPTTASIPDGQTVTFQVLGTTPAGITYKWYDASGNEITAARGKSSYTTPALHSSTTYSVEAVNASGCSSQRVQLSVQILGSGEMPCSWATSEQEYSTGISLGNTNDGGLAVDNDGNTASDVRPIANVLGRYGQRLIFPFTVRKGDSVHIKLGTGSTTLSLGILNNVSVRTFNGTTDNNDETDLDDNALINLRLLTGGNGAGILSFVATKDFTSMAIYAHGAVNVAIGGKLHIYYSSALVPIPAKADVPDVTICHDQKATLEVKKPAAGVDYKWYDQASGGTLVGTGAKITTPDSLTASTTYWVEASRHDDGCANPTRVPVKVTVEDGAQASDIVAKGDTICAGESVTLTASSTTVTDSPVFTWYSDKDLKTKAHTGASFTLTPAATVTYYVTVQSASMCENKPANAKAVTVTVNPKATAADITVSAGDTLCIGESVTLTASSTKVKNGIFSWYTDSKLTHKVHTGASYTTSPTATTTYYVTVQGNGFCENAPDDAKSVKVTVNPKATAADIKLEGGGIICKGLKAVLGASSTTVSNPVFSWYTDKNLTHKVFTGATFETTPATTTTYYVTVQGDGFCENAVGDAASVTITVNPRATAGDISVSGNTDALCAGGKATLTASSTTVPNPVFSWYTDSKLTNKVFTGAAYTTGPLDKTTTFYVTVQGDGFCENAPDQAKAITVTVNPEGQPGDITVNGNSDPICAGEKATLTASSAKVPNAVFTWYSDSKLTHKVFTGATYTTGALDKTTTYYVAVQGDGFCENGADQAKAVTVTVNPHATAGDITVSGNDAAICAGTTATLMASSTTVPNPVFNWYTDSKLTDKVFTGATFEPTLDKTTTYYVTVQGDGFCENAPDQAKAVTVTVTPLPNPPVIDIAGSNLSICSGESATIKIRNPESGITYNWYDAPTGGTQVGTGVSLTTPALTATTDYYVEAVNAGGCGSATGRVKVTVKVNPLPAPPTIDVAASDLSVCTGQTATVKIKDPDADITYNWYITEKGGTPVATGTSFTTPVLTKDATYYVEAVNKNGCGSSDNRAAVTVKVSEVPDAPVIDADASDLTVCKGMTATLKIKDAEADVVYDWYDAPTGGNKVGSGSSFTTPSLSVSTDYYVEATNKNGCGSGTARTKVTVNVVEAPAAPKVDVTTDNICPGTPATLKASSDDPGVIFKWYTQASGGDAVFTGAEFTTPGLDATTDYYVEAVSGDGGCSSTTRTQATVHVRTQLPAPVIRTDKKTGTSITFAWNAVAGAEGYQVTVSKDGGTTFGDTLSVDGTTYTVDELEPTQKVTIKVRAIGETECENSAWSEPYTDGSDNPLGDEIFVPNAFTPNGDGNNDILLVYGNTITSMRLVVYNQWGQKVFESRDQKTGWDGTMNGRKQPVGVYVYYLEATLQDGKKVEKKGSITLIR</sequence>
<dbReference type="InterPro" id="IPR026341">
    <property type="entry name" value="T9SS_type_B"/>
</dbReference>
<dbReference type="InterPro" id="IPR036179">
    <property type="entry name" value="Ig-like_dom_sf"/>
</dbReference>
<evidence type="ECO:0000259" key="1">
    <source>
        <dbReference type="PROSITE" id="PS50853"/>
    </source>
</evidence>
<dbReference type="CDD" id="cd00063">
    <property type="entry name" value="FN3"/>
    <property type="match status" value="1"/>
</dbReference>
<dbReference type="InterPro" id="IPR036116">
    <property type="entry name" value="FN3_sf"/>
</dbReference>
<name>A0ABP8G0K4_9BACT</name>
<proteinExistence type="predicted"/>
<dbReference type="InterPro" id="IPR003599">
    <property type="entry name" value="Ig_sub"/>
</dbReference>
<feature type="domain" description="Fibronectin type-III" evidence="1">
    <location>
        <begin position="4220"/>
        <end position="4310"/>
    </location>
</feature>
<protein>
    <recommendedName>
        <fullName evidence="1">Fibronectin type-III domain-containing protein</fullName>
    </recommendedName>
</protein>
<dbReference type="SMART" id="SM00060">
    <property type="entry name" value="FN3"/>
    <property type="match status" value="4"/>
</dbReference>
<dbReference type="PROSITE" id="PS50853">
    <property type="entry name" value="FN3"/>
    <property type="match status" value="1"/>
</dbReference>
<dbReference type="Proteomes" id="UP001501207">
    <property type="component" value="Unassembled WGS sequence"/>
</dbReference>
<dbReference type="Gene3D" id="2.60.40.10">
    <property type="entry name" value="Immunoglobulins"/>
    <property type="match status" value="4"/>
</dbReference>
<gene>
    <name evidence="2" type="ORF">GCM10023143_25920</name>
</gene>
<dbReference type="SMART" id="SM00409">
    <property type="entry name" value="IG"/>
    <property type="match status" value="17"/>
</dbReference>